<evidence type="ECO:0000256" key="1">
    <source>
        <dbReference type="SAM" id="MobiDB-lite"/>
    </source>
</evidence>
<comment type="caution">
    <text evidence="2">The sequence shown here is derived from an EMBL/GenBank/DDBJ whole genome shotgun (WGS) entry which is preliminary data.</text>
</comment>
<feature type="region of interest" description="Disordered" evidence="1">
    <location>
        <begin position="1"/>
        <end position="29"/>
    </location>
</feature>
<sequence length="70" mass="7962">MDEDVDNTEENTTFGTTLQIGSETTEAEKSFAKRDRRTLSFYPLLRLYAASLLCQYAVHDLSVMGDAHWT</sequence>
<keyword evidence="3" id="KW-1185">Reference proteome</keyword>
<proteinExistence type="predicted"/>
<evidence type="ECO:0000313" key="3">
    <source>
        <dbReference type="Proteomes" id="UP000299102"/>
    </source>
</evidence>
<organism evidence="2 3">
    <name type="scientific">Eumeta variegata</name>
    <name type="common">Bagworm moth</name>
    <name type="synonym">Eumeta japonica</name>
    <dbReference type="NCBI Taxonomy" id="151549"/>
    <lineage>
        <taxon>Eukaryota</taxon>
        <taxon>Metazoa</taxon>
        <taxon>Ecdysozoa</taxon>
        <taxon>Arthropoda</taxon>
        <taxon>Hexapoda</taxon>
        <taxon>Insecta</taxon>
        <taxon>Pterygota</taxon>
        <taxon>Neoptera</taxon>
        <taxon>Endopterygota</taxon>
        <taxon>Lepidoptera</taxon>
        <taxon>Glossata</taxon>
        <taxon>Ditrysia</taxon>
        <taxon>Tineoidea</taxon>
        <taxon>Psychidae</taxon>
        <taxon>Oiketicinae</taxon>
        <taxon>Eumeta</taxon>
    </lineage>
</organism>
<dbReference type="Proteomes" id="UP000299102">
    <property type="component" value="Unassembled WGS sequence"/>
</dbReference>
<evidence type="ECO:0000313" key="2">
    <source>
        <dbReference type="EMBL" id="GBP61016.1"/>
    </source>
</evidence>
<dbReference type="AlphaFoldDB" id="A0A4C1XB17"/>
<gene>
    <name evidence="2" type="ORF">EVAR_51783_1</name>
</gene>
<reference evidence="2 3" key="1">
    <citation type="journal article" date="2019" name="Commun. Biol.">
        <title>The bagworm genome reveals a unique fibroin gene that provides high tensile strength.</title>
        <authorList>
            <person name="Kono N."/>
            <person name="Nakamura H."/>
            <person name="Ohtoshi R."/>
            <person name="Tomita M."/>
            <person name="Numata K."/>
            <person name="Arakawa K."/>
        </authorList>
    </citation>
    <scope>NUCLEOTIDE SEQUENCE [LARGE SCALE GENOMIC DNA]</scope>
</reference>
<name>A0A4C1XB17_EUMVA</name>
<feature type="compositionally biased region" description="Polar residues" evidence="1">
    <location>
        <begin position="10"/>
        <end position="24"/>
    </location>
</feature>
<accession>A0A4C1XB17</accession>
<dbReference type="EMBL" id="BGZK01000801">
    <property type="protein sequence ID" value="GBP61016.1"/>
    <property type="molecule type" value="Genomic_DNA"/>
</dbReference>
<protein>
    <submittedName>
        <fullName evidence="2">Uncharacterized protein</fullName>
    </submittedName>
</protein>